<dbReference type="NCBIfam" id="TIGR02299">
    <property type="entry name" value="HpaE"/>
    <property type="match status" value="1"/>
</dbReference>
<proteinExistence type="inferred from homology"/>
<dbReference type="Gene3D" id="3.40.605.10">
    <property type="entry name" value="Aldehyde Dehydrogenase, Chain A, domain 1"/>
    <property type="match status" value="1"/>
</dbReference>
<evidence type="ECO:0000256" key="1">
    <source>
        <dbReference type="ARBA" id="ARBA00009986"/>
    </source>
</evidence>
<evidence type="ECO:0000256" key="6">
    <source>
        <dbReference type="RuleBase" id="RU003345"/>
    </source>
</evidence>
<evidence type="ECO:0000256" key="2">
    <source>
        <dbReference type="ARBA" id="ARBA00023002"/>
    </source>
</evidence>
<evidence type="ECO:0000313" key="8">
    <source>
        <dbReference type="EMBL" id="RST88146.1"/>
    </source>
</evidence>
<keyword evidence="3" id="KW-0520">NAD</keyword>
<dbReference type="CDD" id="cd07093">
    <property type="entry name" value="ALDH_F8_HMSADH"/>
    <property type="match status" value="1"/>
</dbReference>
<organism evidence="8 9">
    <name type="scientific">Aquibium carbonis</name>
    <dbReference type="NCBI Taxonomy" id="2495581"/>
    <lineage>
        <taxon>Bacteria</taxon>
        <taxon>Pseudomonadati</taxon>
        <taxon>Pseudomonadota</taxon>
        <taxon>Alphaproteobacteria</taxon>
        <taxon>Hyphomicrobiales</taxon>
        <taxon>Phyllobacteriaceae</taxon>
        <taxon>Aquibium</taxon>
    </lineage>
</organism>
<evidence type="ECO:0000259" key="7">
    <source>
        <dbReference type="Pfam" id="PF00171"/>
    </source>
</evidence>
<dbReference type="InterPro" id="IPR016162">
    <property type="entry name" value="Ald_DH_N"/>
</dbReference>
<feature type="active site" evidence="5">
    <location>
        <position position="266"/>
    </location>
</feature>
<keyword evidence="9" id="KW-1185">Reference proteome</keyword>
<dbReference type="OrthoDB" id="9812625at2"/>
<dbReference type="Gene3D" id="3.40.309.10">
    <property type="entry name" value="Aldehyde Dehydrogenase, Chain A, domain 2"/>
    <property type="match status" value="1"/>
</dbReference>
<keyword evidence="2 6" id="KW-0560">Oxidoreductase</keyword>
<comment type="caution">
    <text evidence="8">The sequence shown here is derived from an EMBL/GenBank/DDBJ whole genome shotgun (WGS) entry which is preliminary data.</text>
</comment>
<dbReference type="InterPro" id="IPR016161">
    <property type="entry name" value="Ald_DH/histidinol_DH"/>
</dbReference>
<accession>A0A429Z346</accession>
<dbReference type="InterPro" id="IPR015590">
    <property type="entry name" value="Aldehyde_DH_dom"/>
</dbReference>
<dbReference type="Proteomes" id="UP000278398">
    <property type="component" value="Unassembled WGS sequence"/>
</dbReference>
<keyword evidence="4" id="KW-0558">Oxidation</keyword>
<dbReference type="EMBL" id="RWKW01000004">
    <property type="protein sequence ID" value="RST88146.1"/>
    <property type="molecule type" value="Genomic_DNA"/>
</dbReference>
<dbReference type="AlphaFoldDB" id="A0A429Z346"/>
<dbReference type="PROSITE" id="PS00687">
    <property type="entry name" value="ALDEHYDE_DEHYDR_GLU"/>
    <property type="match status" value="1"/>
</dbReference>
<name>A0A429Z346_9HYPH</name>
<evidence type="ECO:0000256" key="3">
    <source>
        <dbReference type="ARBA" id="ARBA00023027"/>
    </source>
</evidence>
<dbReference type="Pfam" id="PF00171">
    <property type="entry name" value="Aldedh"/>
    <property type="match status" value="1"/>
</dbReference>
<dbReference type="FunFam" id="3.40.605.10:FF:000007">
    <property type="entry name" value="NAD/NADP-dependent betaine aldehyde dehydrogenase"/>
    <property type="match status" value="1"/>
</dbReference>
<dbReference type="PANTHER" id="PTHR43720">
    <property type="entry name" value="2-AMINOMUCONIC SEMIALDEHYDE DEHYDROGENASE"/>
    <property type="match status" value="1"/>
</dbReference>
<comment type="similarity">
    <text evidence="1 6">Belongs to the aldehyde dehydrogenase family.</text>
</comment>
<dbReference type="InterPro" id="IPR029510">
    <property type="entry name" value="Ald_DH_CS_GLU"/>
</dbReference>
<dbReference type="RefSeq" id="WP_126697808.1">
    <property type="nucleotide sequence ID" value="NZ_RWKW01000004.1"/>
</dbReference>
<evidence type="ECO:0000256" key="5">
    <source>
        <dbReference type="PROSITE-ProRule" id="PRU10007"/>
    </source>
</evidence>
<dbReference type="InterPro" id="IPR011985">
    <property type="entry name" value="DH_HpaE"/>
</dbReference>
<dbReference type="FunFam" id="3.40.309.10:FF:000012">
    <property type="entry name" value="Betaine aldehyde dehydrogenase"/>
    <property type="match status" value="1"/>
</dbReference>
<protein>
    <submittedName>
        <fullName evidence="8">5-carboxymethyl-2-hydroxymuconate semialdehyde dehydrogenase</fullName>
    </submittedName>
</protein>
<dbReference type="SUPFAM" id="SSF53720">
    <property type="entry name" value="ALDH-like"/>
    <property type="match status" value="1"/>
</dbReference>
<dbReference type="GO" id="GO:1901023">
    <property type="term" value="P:4-hydroxyphenylacetate catabolic process"/>
    <property type="evidence" value="ECO:0007669"/>
    <property type="project" value="InterPro"/>
</dbReference>
<gene>
    <name evidence="8" type="primary">hpaE</name>
    <name evidence="8" type="ORF">EJC49_02130</name>
</gene>
<feature type="domain" description="Aldehyde dehydrogenase" evidence="7">
    <location>
        <begin position="36"/>
        <end position="493"/>
    </location>
</feature>
<dbReference type="InterPro" id="IPR016163">
    <property type="entry name" value="Ald_DH_C"/>
</dbReference>
<dbReference type="GO" id="GO:0018480">
    <property type="term" value="F:5-carboxymethyl-2-hydroxymuconic-semialdehyde dehydrogenase activity"/>
    <property type="evidence" value="ECO:0007669"/>
    <property type="project" value="InterPro"/>
</dbReference>
<sequence>MSDLASNLARAETYLQRFKRTGVLNHIAGEDVPAADGGTFESLSPVNMESLATVARGKAEDVDRAARAAKAAFPAWAALSGDARKAILHRIADGIVARAEEIALVECMDTGQALKFMSKAALRGAENFRFFADRAPEARDGRALKGPDQVNMTTRVPIGPVGIITPWNTPFMLSTWKIAPALAAGCTVVHKPAELSPLTARLLLEIAAEAGLPKGVWNLVNGLGEEAGRALTEHPDIKAIGFVGESRTGSLIMKQGADTLKRVHFELGGKNPVVVFADADLERAADAAVFMIYSLNGERCTSSSRLLVEESIYETFTAKVAEKAKRIPIGHPLDPKTVIGPLIHPDHEKKVLSYVEMAREEGATVATGGAKATTGALAKGCYVEPTLFTDARNDMRISQEEIFGPVLTAIPFRDEAEALAIANDVRYGLAGYLWTNDVTRAFRFTDGLQAGMIWVNSENVRHLPTPFGGVKNSGIGRDGGDWSFDFYMETKNVAFATGANAIPKLGG</sequence>
<dbReference type="PANTHER" id="PTHR43720:SF2">
    <property type="entry name" value="2-AMINOMUCONIC SEMIALDEHYDE DEHYDROGENASE"/>
    <property type="match status" value="1"/>
</dbReference>
<evidence type="ECO:0000313" key="9">
    <source>
        <dbReference type="Proteomes" id="UP000278398"/>
    </source>
</evidence>
<reference evidence="8 9" key="1">
    <citation type="submission" date="2018-12" db="EMBL/GenBank/DDBJ databases">
        <title>Mesorhizobium carbonis sp. nov., isolated from coal mine water.</title>
        <authorList>
            <person name="Xin W."/>
            <person name="Xu Z."/>
            <person name="Xiang F."/>
            <person name="Zhang J."/>
            <person name="Xi L."/>
            <person name="Liu J."/>
        </authorList>
    </citation>
    <scope>NUCLEOTIDE SEQUENCE [LARGE SCALE GENOMIC DNA]</scope>
    <source>
        <strain evidence="8 9">B2.3</strain>
    </source>
</reference>
<evidence type="ECO:0000256" key="4">
    <source>
        <dbReference type="ARBA" id="ARBA00023097"/>
    </source>
</evidence>